<dbReference type="InterPro" id="IPR000792">
    <property type="entry name" value="Tscrpt_reg_LuxR_C"/>
</dbReference>
<dbReference type="SUPFAM" id="SSF52172">
    <property type="entry name" value="CheY-like"/>
    <property type="match status" value="1"/>
</dbReference>
<dbReference type="PROSITE" id="PS00622">
    <property type="entry name" value="HTH_LUXR_1"/>
    <property type="match status" value="1"/>
</dbReference>
<evidence type="ECO:0000259" key="5">
    <source>
        <dbReference type="PROSITE" id="PS50110"/>
    </source>
</evidence>
<feature type="domain" description="HTH luxR-type" evidence="4">
    <location>
        <begin position="149"/>
        <end position="214"/>
    </location>
</feature>
<accession>A0ABM8UKN7</accession>
<dbReference type="InterPro" id="IPR058245">
    <property type="entry name" value="NreC/VraR/RcsB-like_REC"/>
</dbReference>
<evidence type="ECO:0000259" key="4">
    <source>
        <dbReference type="PROSITE" id="PS50043"/>
    </source>
</evidence>
<keyword evidence="7" id="KW-1185">Reference proteome</keyword>
<dbReference type="PANTHER" id="PTHR43214">
    <property type="entry name" value="TWO-COMPONENT RESPONSE REGULATOR"/>
    <property type="match status" value="1"/>
</dbReference>
<dbReference type="PROSITE" id="PS50043">
    <property type="entry name" value="HTH_LUXR_2"/>
    <property type="match status" value="1"/>
</dbReference>
<keyword evidence="1 3" id="KW-0597">Phosphoprotein</keyword>
<organism evidence="6 7">
    <name type="scientific">Dyadobacter linearis</name>
    <dbReference type="NCBI Taxonomy" id="2823330"/>
    <lineage>
        <taxon>Bacteria</taxon>
        <taxon>Pseudomonadati</taxon>
        <taxon>Bacteroidota</taxon>
        <taxon>Cytophagia</taxon>
        <taxon>Cytophagales</taxon>
        <taxon>Spirosomataceae</taxon>
        <taxon>Dyadobacter</taxon>
    </lineage>
</organism>
<comment type="caution">
    <text evidence="6">The sequence shown here is derived from an EMBL/GenBank/DDBJ whole genome shotgun (WGS) entry which is preliminary data.</text>
</comment>
<sequence length="216" mass="24112">MLLMYPMASRIIIFDDNQERLNSVSMLLNLSDGFVCTGTFPNANNLLANITESKPDLVLMDIDMPGINGIDATILIRRHFGALPVIIQTNFEEDERIFGSLQAGANGYLLKKTSPERFIESLREALEGGAPMTGSIATKVLRYFSADAASKKDYHLTEREKHILGFLVKGYSYKLIAAECDIAYNTVNNHIRNIYDKLYVNSATEAVSLAIRERLV</sequence>
<dbReference type="InterPro" id="IPR016032">
    <property type="entry name" value="Sig_transdc_resp-reg_C-effctor"/>
</dbReference>
<evidence type="ECO:0000313" key="6">
    <source>
        <dbReference type="EMBL" id="CAG5068049.1"/>
    </source>
</evidence>
<dbReference type="Pfam" id="PF00196">
    <property type="entry name" value="GerE"/>
    <property type="match status" value="1"/>
</dbReference>
<dbReference type="InterPro" id="IPR011006">
    <property type="entry name" value="CheY-like_superfamily"/>
</dbReference>
<dbReference type="SMART" id="SM00448">
    <property type="entry name" value="REC"/>
    <property type="match status" value="1"/>
</dbReference>
<dbReference type="PROSITE" id="PS50110">
    <property type="entry name" value="RESPONSE_REGULATORY"/>
    <property type="match status" value="1"/>
</dbReference>
<dbReference type="SMART" id="SM00421">
    <property type="entry name" value="HTH_LUXR"/>
    <property type="match status" value="1"/>
</dbReference>
<dbReference type="InterPro" id="IPR001789">
    <property type="entry name" value="Sig_transdc_resp-reg_receiver"/>
</dbReference>
<dbReference type="Gene3D" id="3.40.50.2300">
    <property type="match status" value="1"/>
</dbReference>
<name>A0ABM8UKN7_9BACT</name>
<dbReference type="EMBL" id="CAJRAU010000001">
    <property type="protein sequence ID" value="CAG5068049.1"/>
    <property type="molecule type" value="Genomic_DNA"/>
</dbReference>
<dbReference type="Pfam" id="PF00072">
    <property type="entry name" value="Response_reg"/>
    <property type="match status" value="1"/>
</dbReference>
<gene>
    <name evidence="6" type="primary">vraR</name>
    <name evidence="6" type="ORF">DYBT9623_00777</name>
</gene>
<dbReference type="CDD" id="cd06170">
    <property type="entry name" value="LuxR_C_like"/>
    <property type="match status" value="1"/>
</dbReference>
<feature type="domain" description="Response regulatory" evidence="5">
    <location>
        <begin position="10"/>
        <end position="126"/>
    </location>
</feature>
<dbReference type="InterPro" id="IPR039420">
    <property type="entry name" value="WalR-like"/>
</dbReference>
<dbReference type="PANTHER" id="PTHR43214:SF43">
    <property type="entry name" value="TWO-COMPONENT RESPONSE REGULATOR"/>
    <property type="match status" value="1"/>
</dbReference>
<protein>
    <submittedName>
        <fullName evidence="6">Response regulator protein VraR</fullName>
    </submittedName>
</protein>
<evidence type="ECO:0000256" key="2">
    <source>
        <dbReference type="ARBA" id="ARBA00023125"/>
    </source>
</evidence>
<evidence type="ECO:0000256" key="3">
    <source>
        <dbReference type="PROSITE-ProRule" id="PRU00169"/>
    </source>
</evidence>
<dbReference type="SUPFAM" id="SSF46894">
    <property type="entry name" value="C-terminal effector domain of the bipartite response regulators"/>
    <property type="match status" value="1"/>
</dbReference>
<dbReference type="Proteomes" id="UP000679725">
    <property type="component" value="Unassembled WGS sequence"/>
</dbReference>
<feature type="modified residue" description="4-aspartylphosphate" evidence="3">
    <location>
        <position position="61"/>
    </location>
</feature>
<dbReference type="PRINTS" id="PR00038">
    <property type="entry name" value="HTHLUXR"/>
</dbReference>
<proteinExistence type="predicted"/>
<evidence type="ECO:0000256" key="1">
    <source>
        <dbReference type="ARBA" id="ARBA00022553"/>
    </source>
</evidence>
<dbReference type="CDD" id="cd17535">
    <property type="entry name" value="REC_NarL-like"/>
    <property type="match status" value="1"/>
</dbReference>
<keyword evidence="2" id="KW-0238">DNA-binding</keyword>
<reference evidence="6 7" key="1">
    <citation type="submission" date="2021-04" db="EMBL/GenBank/DDBJ databases">
        <authorList>
            <person name="Rodrigo-Torres L."/>
            <person name="Arahal R. D."/>
            <person name="Lucena T."/>
        </authorList>
    </citation>
    <scope>NUCLEOTIDE SEQUENCE [LARGE SCALE GENOMIC DNA]</scope>
    <source>
        <strain evidence="6 7">CECT 9623</strain>
    </source>
</reference>
<evidence type="ECO:0000313" key="7">
    <source>
        <dbReference type="Proteomes" id="UP000679725"/>
    </source>
</evidence>